<dbReference type="InterPro" id="IPR022920">
    <property type="entry name" value="Disulphide_bond_form_DsbB"/>
</dbReference>
<comment type="caution">
    <text evidence="16">The sequence shown here is derived from an EMBL/GenBank/DDBJ whole genome shotgun (WGS) entry which is preliminary data.</text>
</comment>
<evidence type="ECO:0000256" key="1">
    <source>
        <dbReference type="ARBA" id="ARBA00004429"/>
    </source>
</evidence>
<dbReference type="Gene3D" id="1.20.1550.10">
    <property type="entry name" value="DsbB-like"/>
    <property type="match status" value="1"/>
</dbReference>
<reference evidence="16 17" key="1">
    <citation type="submission" date="2019-06" db="EMBL/GenBank/DDBJ databases">
        <title>Whole genome sequence for Cellvibrionaceae sp. R142.</title>
        <authorList>
            <person name="Wang G."/>
        </authorList>
    </citation>
    <scope>NUCLEOTIDE SEQUENCE [LARGE SCALE GENOMIC DNA]</scope>
    <source>
        <strain evidence="16 17">R142</strain>
    </source>
</reference>
<evidence type="ECO:0000256" key="2">
    <source>
        <dbReference type="ARBA" id="ARBA00008823"/>
    </source>
</evidence>
<comment type="similarity">
    <text evidence="2 14">Belongs to the DsbB family.</text>
</comment>
<keyword evidence="11 14" id="KW-1015">Disulfide bond</keyword>
<sequence>MPGIRLTNLIVFLGCCGLILTALYMQHVMDLLPCALCVTQRVFVIAVGVLALGAYLLNPGAAGRRWFAGLGVLAAALGASFAGRHVWLQSLPPDQQPACGPSLDYILETFPLREALDVLLAGDGNCAEVVWQFLGLSIPAWTLVAFAGLIVINLWQLLRR</sequence>
<dbReference type="EMBL" id="VHSG01000007">
    <property type="protein sequence ID" value="TQV82520.1"/>
    <property type="molecule type" value="Genomic_DNA"/>
</dbReference>
<dbReference type="PANTHER" id="PTHR36570:SF3">
    <property type="entry name" value="DISULFIDE BOND FORMATION PROTEIN B"/>
    <property type="match status" value="1"/>
</dbReference>
<keyword evidence="6 14" id="KW-0812">Transmembrane</keyword>
<keyword evidence="5" id="KW-0997">Cell inner membrane</keyword>
<keyword evidence="10 14" id="KW-0472">Membrane</keyword>
<feature type="disulfide bond" description="Redox-active" evidence="14">
    <location>
        <begin position="34"/>
        <end position="37"/>
    </location>
</feature>
<dbReference type="OrthoDB" id="3711263at2"/>
<proteinExistence type="inferred from homology"/>
<evidence type="ECO:0000313" key="16">
    <source>
        <dbReference type="EMBL" id="TQV82520.1"/>
    </source>
</evidence>
<dbReference type="PANTHER" id="PTHR36570">
    <property type="entry name" value="DISULFIDE BOND FORMATION PROTEIN B"/>
    <property type="match status" value="1"/>
</dbReference>
<dbReference type="RefSeq" id="WP_142903536.1">
    <property type="nucleotide sequence ID" value="NZ_ML660090.1"/>
</dbReference>
<dbReference type="AlphaFoldDB" id="A0A545TZ70"/>
<dbReference type="GO" id="GO:0005886">
    <property type="term" value="C:plasma membrane"/>
    <property type="evidence" value="ECO:0007669"/>
    <property type="project" value="UniProtKB-SubCell"/>
</dbReference>
<dbReference type="Pfam" id="PF02600">
    <property type="entry name" value="DsbB"/>
    <property type="match status" value="1"/>
</dbReference>
<evidence type="ECO:0000256" key="8">
    <source>
        <dbReference type="ARBA" id="ARBA00022989"/>
    </source>
</evidence>
<dbReference type="HAMAP" id="MF_00286">
    <property type="entry name" value="DsbB"/>
    <property type="match status" value="1"/>
</dbReference>
<accession>A0A545TZ70</accession>
<keyword evidence="3 14" id="KW-0813">Transport</keyword>
<comment type="function">
    <text evidence="14">Required for disulfide bond formation in some periplasmic proteins. Acts by oxidizing the DsbA protein.</text>
</comment>
<comment type="subcellular location">
    <subcellularLocation>
        <location evidence="1">Cell inner membrane</location>
        <topology evidence="1">Multi-pass membrane protein</topology>
    </subcellularLocation>
    <subcellularLocation>
        <location evidence="14">Cell membrane</location>
        <topology evidence="14">Multi-pass membrane protein</topology>
    </subcellularLocation>
</comment>
<feature type="transmembrane region" description="Helical" evidence="15">
    <location>
        <begin position="38"/>
        <end position="57"/>
    </location>
</feature>
<feature type="topological domain" description="Cytoplasmic" evidence="14">
    <location>
        <begin position="1"/>
        <end position="7"/>
    </location>
</feature>
<feature type="topological domain" description="Cytoplasmic" evidence="14">
    <location>
        <position position="160"/>
    </location>
</feature>
<dbReference type="InterPro" id="IPR023380">
    <property type="entry name" value="DsbB-like_sf"/>
</dbReference>
<dbReference type="Proteomes" id="UP000319732">
    <property type="component" value="Unassembled WGS sequence"/>
</dbReference>
<gene>
    <name evidence="14" type="primary">dsbB</name>
    <name evidence="16" type="ORF">FKG94_07230</name>
</gene>
<evidence type="ECO:0000256" key="4">
    <source>
        <dbReference type="ARBA" id="ARBA00022475"/>
    </source>
</evidence>
<keyword evidence="12 14" id="KW-0143">Chaperone</keyword>
<evidence type="ECO:0000256" key="3">
    <source>
        <dbReference type="ARBA" id="ARBA00022448"/>
    </source>
</evidence>
<evidence type="ECO:0000256" key="10">
    <source>
        <dbReference type="ARBA" id="ARBA00023136"/>
    </source>
</evidence>
<dbReference type="GO" id="GO:0009055">
    <property type="term" value="F:electron transfer activity"/>
    <property type="evidence" value="ECO:0007669"/>
    <property type="project" value="UniProtKB-UniRule"/>
</dbReference>
<dbReference type="GO" id="GO:0015035">
    <property type="term" value="F:protein-disulfide reductase activity"/>
    <property type="evidence" value="ECO:0007669"/>
    <property type="project" value="UniProtKB-UniRule"/>
</dbReference>
<evidence type="ECO:0000256" key="15">
    <source>
        <dbReference type="SAM" id="Phobius"/>
    </source>
</evidence>
<evidence type="ECO:0000256" key="12">
    <source>
        <dbReference type="ARBA" id="ARBA00023186"/>
    </source>
</evidence>
<keyword evidence="4 14" id="KW-1003">Cell membrane</keyword>
<comment type="caution">
    <text evidence="14">Lacks conserved residue(s) required for the propagation of feature annotation.</text>
</comment>
<feature type="transmembrane region" description="Helical" evidence="15">
    <location>
        <begin position="7"/>
        <end position="26"/>
    </location>
</feature>
<evidence type="ECO:0000256" key="7">
    <source>
        <dbReference type="ARBA" id="ARBA00022982"/>
    </source>
</evidence>
<protein>
    <recommendedName>
        <fullName evidence="14">Disulfide bond formation protein B</fullName>
    </recommendedName>
    <alternativeName>
        <fullName evidence="14">Disulfide oxidoreductase</fullName>
    </alternativeName>
</protein>
<keyword evidence="9 14" id="KW-0560">Oxidoreductase</keyword>
<keyword evidence="7 14" id="KW-0249">Electron transport</keyword>
<feature type="transmembrane region" description="Helical" evidence="15">
    <location>
        <begin position="66"/>
        <end position="87"/>
    </location>
</feature>
<feature type="transmembrane region" description="Helical" evidence="15">
    <location>
        <begin position="138"/>
        <end position="158"/>
    </location>
</feature>
<evidence type="ECO:0000256" key="5">
    <source>
        <dbReference type="ARBA" id="ARBA00022519"/>
    </source>
</evidence>
<organism evidence="16 17">
    <name type="scientific">Exilibacterium tricleocarpae</name>
    <dbReference type="NCBI Taxonomy" id="2591008"/>
    <lineage>
        <taxon>Bacteria</taxon>
        <taxon>Pseudomonadati</taxon>
        <taxon>Pseudomonadota</taxon>
        <taxon>Gammaproteobacteria</taxon>
        <taxon>Cellvibrionales</taxon>
        <taxon>Cellvibrionaceae</taxon>
        <taxon>Exilibacterium</taxon>
    </lineage>
</organism>
<dbReference type="InterPro" id="IPR003752">
    <property type="entry name" value="DiS_bond_form_DsbB/BdbC"/>
</dbReference>
<evidence type="ECO:0000256" key="9">
    <source>
        <dbReference type="ARBA" id="ARBA00023002"/>
    </source>
</evidence>
<dbReference type="SUPFAM" id="SSF158442">
    <property type="entry name" value="DsbB-like"/>
    <property type="match status" value="1"/>
</dbReference>
<evidence type="ECO:0000256" key="13">
    <source>
        <dbReference type="ARBA" id="ARBA00023284"/>
    </source>
</evidence>
<name>A0A545TZ70_9GAMM</name>
<dbReference type="InterPro" id="IPR050183">
    <property type="entry name" value="DsbB"/>
</dbReference>
<keyword evidence="8 14" id="KW-1133">Transmembrane helix</keyword>
<feature type="topological domain" description="Cytoplasmic" evidence="14">
    <location>
        <begin position="60"/>
        <end position="65"/>
    </location>
</feature>
<evidence type="ECO:0000256" key="6">
    <source>
        <dbReference type="ARBA" id="ARBA00022692"/>
    </source>
</evidence>
<feature type="topological domain" description="Periplasmic" evidence="14">
    <location>
        <begin position="25"/>
        <end position="42"/>
    </location>
</feature>
<evidence type="ECO:0000256" key="11">
    <source>
        <dbReference type="ARBA" id="ARBA00023157"/>
    </source>
</evidence>
<keyword evidence="17" id="KW-1185">Reference proteome</keyword>
<evidence type="ECO:0000313" key="17">
    <source>
        <dbReference type="Proteomes" id="UP000319732"/>
    </source>
</evidence>
<dbReference type="GO" id="GO:0006457">
    <property type="term" value="P:protein folding"/>
    <property type="evidence" value="ECO:0007669"/>
    <property type="project" value="InterPro"/>
</dbReference>
<evidence type="ECO:0000256" key="14">
    <source>
        <dbReference type="HAMAP-Rule" id="MF_00286"/>
    </source>
</evidence>
<keyword evidence="13 14" id="KW-0676">Redox-active center</keyword>